<protein>
    <submittedName>
        <fullName evidence="2">Uncharacterized protein</fullName>
    </submittedName>
</protein>
<dbReference type="Proteomes" id="UP000053859">
    <property type="component" value="Unassembled WGS sequence"/>
</dbReference>
<sequence>MGGPRVLFAGRDHQDVAGGATGLQEQVHGLLGGVERAFGGSRDQLDLRAGRSGGTGWRARRTGLGSRVTRRALRRRRGPERTGTTGTRRSRGTGAGYGARGRRGTAAGRSGAGTLGTLVNLRLLGNERHGLIFIKRWYGPLRRVAHACERNRQKSKPS</sequence>
<name>A0A0K8PL51_STRAJ</name>
<organism evidence="2 3">
    <name type="scientific">Streptomyces azureus</name>
    <dbReference type="NCBI Taxonomy" id="146537"/>
    <lineage>
        <taxon>Bacteria</taxon>
        <taxon>Bacillati</taxon>
        <taxon>Actinomycetota</taxon>
        <taxon>Actinomycetes</taxon>
        <taxon>Kitasatosporales</taxon>
        <taxon>Streptomycetaceae</taxon>
        <taxon>Streptomyces</taxon>
    </lineage>
</organism>
<accession>A0A0K8PL51</accession>
<feature type="compositionally biased region" description="Basic residues" evidence="1">
    <location>
        <begin position="68"/>
        <end position="78"/>
    </location>
</feature>
<evidence type="ECO:0000256" key="1">
    <source>
        <dbReference type="SAM" id="MobiDB-lite"/>
    </source>
</evidence>
<dbReference type="AlphaFoldDB" id="A0A0K8PL51"/>
<proteinExistence type="predicted"/>
<feature type="region of interest" description="Disordered" evidence="1">
    <location>
        <begin position="49"/>
        <end position="111"/>
    </location>
</feature>
<keyword evidence="3" id="KW-1185">Reference proteome</keyword>
<gene>
    <name evidence="2" type="ORF">SAZU_2970</name>
</gene>
<evidence type="ECO:0000313" key="2">
    <source>
        <dbReference type="EMBL" id="GAP48144.1"/>
    </source>
</evidence>
<dbReference type="EMBL" id="DF968254">
    <property type="protein sequence ID" value="GAP48144.1"/>
    <property type="molecule type" value="Genomic_DNA"/>
</dbReference>
<evidence type="ECO:0000313" key="3">
    <source>
        <dbReference type="Proteomes" id="UP000053859"/>
    </source>
</evidence>
<reference evidence="2" key="1">
    <citation type="journal article" date="2015" name="Genome Announc.">
        <title>Draft Genome Sequence of Thiostrepton-Producing Streptomyces azureus ATCC 14921.</title>
        <authorList>
            <person name="Sakihara K."/>
            <person name="Maeda J."/>
            <person name="Tashiro K."/>
            <person name="Fujino Y."/>
            <person name="Kuhara S."/>
            <person name="Ohshima T."/>
            <person name="Ogata S."/>
            <person name="Doi K."/>
        </authorList>
    </citation>
    <scope>NUCLEOTIDE SEQUENCE [LARGE SCALE GENOMIC DNA]</scope>
    <source>
        <strain evidence="2">ATCC14921</strain>
    </source>
</reference>